<evidence type="ECO:0000256" key="11">
    <source>
        <dbReference type="PROSITE-ProRule" id="PRU00042"/>
    </source>
</evidence>
<keyword evidence="16" id="KW-1185">Reference proteome</keyword>
<evidence type="ECO:0000313" key="17">
    <source>
        <dbReference type="RefSeq" id="XP_026289236.2"/>
    </source>
</evidence>
<keyword evidence="5 11" id="KW-0863">Zinc-finger</keyword>
<dbReference type="SMART" id="SM00355">
    <property type="entry name" value="ZnF_C2H2"/>
    <property type="match status" value="8"/>
</dbReference>
<dbReference type="GO" id="GO:0008270">
    <property type="term" value="F:zinc ion binding"/>
    <property type="evidence" value="ECO:0007669"/>
    <property type="project" value="UniProtKB-UniRule"/>
</dbReference>
<keyword evidence="4" id="KW-0677">Repeat</keyword>
<feature type="domain" description="C2H2-type" evidence="14">
    <location>
        <begin position="484"/>
        <end position="512"/>
    </location>
</feature>
<reference evidence="17" key="1">
    <citation type="submission" date="2025-08" db="UniProtKB">
        <authorList>
            <consortium name="RefSeq"/>
        </authorList>
    </citation>
    <scope>IDENTIFICATION</scope>
    <source>
        <tissue evidence="17">Whole organism</tissue>
    </source>
</reference>
<dbReference type="SMART" id="SM00868">
    <property type="entry name" value="zf-AD"/>
    <property type="match status" value="1"/>
</dbReference>
<organism evidence="16 17">
    <name type="scientific">Frankliniella occidentalis</name>
    <name type="common">Western flower thrips</name>
    <name type="synonym">Euthrips occidentalis</name>
    <dbReference type="NCBI Taxonomy" id="133901"/>
    <lineage>
        <taxon>Eukaryota</taxon>
        <taxon>Metazoa</taxon>
        <taxon>Ecdysozoa</taxon>
        <taxon>Arthropoda</taxon>
        <taxon>Hexapoda</taxon>
        <taxon>Insecta</taxon>
        <taxon>Pterygota</taxon>
        <taxon>Neoptera</taxon>
        <taxon>Paraneoptera</taxon>
        <taxon>Thysanoptera</taxon>
        <taxon>Terebrantia</taxon>
        <taxon>Thripoidea</taxon>
        <taxon>Thripidae</taxon>
        <taxon>Frankliniella</taxon>
    </lineage>
</organism>
<evidence type="ECO:0000256" key="10">
    <source>
        <dbReference type="ARBA" id="ARBA00023242"/>
    </source>
</evidence>
<evidence type="ECO:0000256" key="13">
    <source>
        <dbReference type="SAM" id="MobiDB-lite"/>
    </source>
</evidence>
<feature type="region of interest" description="Disordered" evidence="13">
    <location>
        <begin position="813"/>
        <end position="888"/>
    </location>
</feature>
<dbReference type="GeneID" id="113214162"/>
<feature type="domain" description="C2H2-type" evidence="14">
    <location>
        <begin position="541"/>
        <end position="563"/>
    </location>
</feature>
<dbReference type="PROSITE" id="PS00028">
    <property type="entry name" value="ZINC_FINGER_C2H2_1"/>
    <property type="match status" value="7"/>
</dbReference>
<evidence type="ECO:0000256" key="9">
    <source>
        <dbReference type="ARBA" id="ARBA00023163"/>
    </source>
</evidence>
<evidence type="ECO:0000256" key="4">
    <source>
        <dbReference type="ARBA" id="ARBA00022737"/>
    </source>
</evidence>
<dbReference type="GO" id="GO:0003677">
    <property type="term" value="F:DNA binding"/>
    <property type="evidence" value="ECO:0007669"/>
    <property type="project" value="UniProtKB-KW"/>
</dbReference>
<evidence type="ECO:0000259" key="15">
    <source>
        <dbReference type="PROSITE" id="PS51915"/>
    </source>
</evidence>
<keyword evidence="8" id="KW-0238">DNA-binding</keyword>
<dbReference type="Pfam" id="PF07776">
    <property type="entry name" value="zf-AD"/>
    <property type="match status" value="1"/>
</dbReference>
<dbReference type="SUPFAM" id="SSF57667">
    <property type="entry name" value="beta-beta-alpha zinc fingers"/>
    <property type="match status" value="4"/>
</dbReference>
<gene>
    <name evidence="17" type="primary">LOC113214162</name>
</gene>
<keyword evidence="10" id="KW-0539">Nucleus</keyword>
<evidence type="ECO:0000256" key="8">
    <source>
        <dbReference type="ARBA" id="ARBA00023125"/>
    </source>
</evidence>
<dbReference type="InterPro" id="IPR012934">
    <property type="entry name" value="Znf_AD"/>
</dbReference>
<dbReference type="Gene3D" id="3.30.160.60">
    <property type="entry name" value="Classic Zinc Finger"/>
    <property type="match status" value="6"/>
</dbReference>
<feature type="domain" description="C2H2-type" evidence="14">
    <location>
        <begin position="624"/>
        <end position="652"/>
    </location>
</feature>
<dbReference type="Pfam" id="PF00096">
    <property type="entry name" value="zf-C2H2"/>
    <property type="match status" value="5"/>
</dbReference>
<dbReference type="AlphaFoldDB" id="A0A6J1TEF5"/>
<feature type="binding site" evidence="12">
    <location>
        <position position="17"/>
    </location>
    <ligand>
        <name>Zn(2+)</name>
        <dbReference type="ChEBI" id="CHEBI:29105"/>
    </ligand>
</feature>
<keyword evidence="6 12" id="KW-0862">Zinc</keyword>
<dbReference type="InterPro" id="IPR036236">
    <property type="entry name" value="Znf_C2H2_sf"/>
</dbReference>
<keyword evidence="3 12" id="KW-0479">Metal-binding</keyword>
<feature type="compositionally biased region" description="Low complexity" evidence="13">
    <location>
        <begin position="821"/>
        <end position="884"/>
    </location>
</feature>
<comment type="subcellular location">
    <subcellularLocation>
        <location evidence="1">Nucleus</location>
    </subcellularLocation>
</comment>
<dbReference type="PROSITE" id="PS50157">
    <property type="entry name" value="ZINC_FINGER_C2H2_2"/>
    <property type="match status" value="8"/>
</dbReference>
<feature type="domain" description="C2H2-type" evidence="14">
    <location>
        <begin position="453"/>
        <end position="480"/>
    </location>
</feature>
<evidence type="ECO:0000256" key="3">
    <source>
        <dbReference type="ARBA" id="ARBA00022723"/>
    </source>
</evidence>
<dbReference type="PANTHER" id="PTHR24406">
    <property type="entry name" value="TRANSCRIPTIONAL REPRESSOR CTCFL-RELATED"/>
    <property type="match status" value="1"/>
</dbReference>
<feature type="binding site" evidence="12">
    <location>
        <position position="20"/>
    </location>
    <ligand>
        <name>Zn(2+)</name>
        <dbReference type="ChEBI" id="CHEBI:29105"/>
    </ligand>
</feature>
<dbReference type="RefSeq" id="XP_026289236.2">
    <property type="nucleotide sequence ID" value="XM_026433451.2"/>
</dbReference>
<dbReference type="OrthoDB" id="6077919at2759"/>
<evidence type="ECO:0000259" key="14">
    <source>
        <dbReference type="PROSITE" id="PS50157"/>
    </source>
</evidence>
<dbReference type="Gene3D" id="3.40.1800.20">
    <property type="match status" value="1"/>
</dbReference>
<feature type="domain" description="C2H2-type" evidence="14">
    <location>
        <begin position="423"/>
        <end position="450"/>
    </location>
</feature>
<dbReference type="SUPFAM" id="SSF57716">
    <property type="entry name" value="Glucocorticoid receptor-like (DNA-binding domain)"/>
    <property type="match status" value="1"/>
</dbReference>
<protein>
    <submittedName>
        <fullName evidence="17">Zinc finger protein 41 isoform X1</fullName>
    </submittedName>
</protein>
<proteinExistence type="inferred from homology"/>
<evidence type="ECO:0000256" key="2">
    <source>
        <dbReference type="ARBA" id="ARBA00006991"/>
    </source>
</evidence>
<comment type="similarity">
    <text evidence="2">Belongs to the krueppel C2H2-type zinc-finger protein family.</text>
</comment>
<dbReference type="KEGG" id="foc:113214162"/>
<dbReference type="GO" id="GO:0005634">
    <property type="term" value="C:nucleus"/>
    <property type="evidence" value="ECO:0007669"/>
    <property type="project" value="UniProtKB-SubCell"/>
</dbReference>
<feature type="domain" description="C2H2-type" evidence="14">
    <location>
        <begin position="596"/>
        <end position="623"/>
    </location>
</feature>
<dbReference type="FunFam" id="3.30.160.60:FF:001156">
    <property type="entry name" value="Zinc finger protein 407"/>
    <property type="match status" value="1"/>
</dbReference>
<dbReference type="Proteomes" id="UP000504606">
    <property type="component" value="Unplaced"/>
</dbReference>
<keyword evidence="9" id="KW-0804">Transcription</keyword>
<name>A0A6J1TEF5_FRAOC</name>
<sequence length="994" mass="112771">MVTINFITMIAPWKNWCRLCANPNGGIPIINPCGGDNYLSERIRRYLSISVLEEDKVSYLLCSKCCEKLSNFDKFVNNCLQVQVMFSTLCELIDDDDVGDDRLYEIRKEFLPSDFEFSKEKSTNNGISTNISPNVKKRVSVGKDLSPSKIKKVDIDTRKDISSSPKLNGCDDKAAQLKESLNSVYKHGRIRPMPELRQAFPDENEILADSLDSDFNEESFENLLENDEAFQRVLRNSGGDTGFKTKEEHKLHQSSFASQEQSSRLESVQELASERCFVGEKMEPKFSVNIKQETLKSNGTVPHSELHDLSNNLNTVNSLSDSDMNDFMCDETEEDDTSDHLGGDMDSKELRMRINGAWKTLDDIKPKRSFCKPITEQHHKIYELDEMFVDDRTEEELCEDSDWTLEDMSDKKVKSRNKLKTTFKCDQCDKTFVRKALLDSHSVSHMPKDQQPYVCCKCAKRFHCETLLKNHEKTHLPSEEKQVYPCHVCDKKFSRRSAVTAHTKAIHFGERPFVCHLCGNTFSSKATLQEHITIHSDEEPWECTKCSKKFKTKYRLKIHMDTHRETPYSCPHCPLQLSTRRTLRMHLVVHRDAKNYQCATCGKAFRRAKDLKSHQTLHTGRRPYTCPFCSRTFANGSNCRSHKRRMHPEELRLYEASLAGNSTVELINNSAPLELIVEDTGNLVNQDIDEDANHSMKEDSQDSLLTEMALDLQQPQMLTDKSGLTTVNEDPVVTAADLTLAPLVTLSAALPKLEPDDSRLVVMNLTTQMNDTHDSMEAMSPLNLNIMSPMNLNISSPLNLNISSPLNLNISSVLHSPTGRSQQSHSVQSQHHQNHNRYQQPHQPQQQTHLTLQPMQHPTHQQTSQHQQQLTHQSQVHHQMHQQQVPRSSVQLSTLQTSVNSPTLIHNLSSQTQLPAHINNTVHHAPQIQTFVPLNQQGTLYSHHTTQESVSSAALVAAAAVAHSMATSTSTSLPPFSGNPYVQHSMTYSRGTNM</sequence>
<evidence type="ECO:0000256" key="5">
    <source>
        <dbReference type="ARBA" id="ARBA00022771"/>
    </source>
</evidence>
<evidence type="ECO:0000256" key="12">
    <source>
        <dbReference type="PROSITE-ProRule" id="PRU01263"/>
    </source>
</evidence>
<evidence type="ECO:0000256" key="1">
    <source>
        <dbReference type="ARBA" id="ARBA00004123"/>
    </source>
</evidence>
<feature type="domain" description="ZAD" evidence="15">
    <location>
        <begin position="15"/>
        <end position="89"/>
    </location>
</feature>
<dbReference type="InterPro" id="IPR013087">
    <property type="entry name" value="Znf_C2H2_type"/>
</dbReference>
<feature type="binding site" evidence="12">
    <location>
        <position position="65"/>
    </location>
    <ligand>
        <name>Zn(2+)</name>
        <dbReference type="ChEBI" id="CHEBI:29105"/>
    </ligand>
</feature>
<dbReference type="FunFam" id="3.30.160.60:FF:000383">
    <property type="entry name" value="Uncharacterized protein"/>
    <property type="match status" value="1"/>
</dbReference>
<feature type="binding site" evidence="12">
    <location>
        <position position="62"/>
    </location>
    <ligand>
        <name>Zn(2+)</name>
        <dbReference type="ChEBI" id="CHEBI:29105"/>
    </ligand>
</feature>
<accession>A0A6J1TEF5</accession>
<feature type="domain" description="C2H2-type" evidence="14">
    <location>
        <begin position="568"/>
        <end position="595"/>
    </location>
</feature>
<evidence type="ECO:0000256" key="7">
    <source>
        <dbReference type="ARBA" id="ARBA00023015"/>
    </source>
</evidence>
<dbReference type="InterPro" id="IPR050888">
    <property type="entry name" value="ZnF_C2H2-type_TF"/>
</dbReference>
<keyword evidence="7" id="KW-0805">Transcription regulation</keyword>
<evidence type="ECO:0000313" key="16">
    <source>
        <dbReference type="Proteomes" id="UP000504606"/>
    </source>
</evidence>
<dbReference type="PROSITE" id="PS51915">
    <property type="entry name" value="ZAD"/>
    <property type="match status" value="1"/>
</dbReference>
<evidence type="ECO:0000256" key="6">
    <source>
        <dbReference type="ARBA" id="ARBA00022833"/>
    </source>
</evidence>
<feature type="domain" description="C2H2-type" evidence="14">
    <location>
        <begin position="513"/>
        <end position="540"/>
    </location>
</feature>